<organism evidence="1 2">
    <name type="scientific">Solicola gregarius</name>
    <dbReference type="NCBI Taxonomy" id="2908642"/>
    <lineage>
        <taxon>Bacteria</taxon>
        <taxon>Bacillati</taxon>
        <taxon>Actinomycetota</taxon>
        <taxon>Actinomycetes</taxon>
        <taxon>Propionibacteriales</taxon>
        <taxon>Nocardioidaceae</taxon>
        <taxon>Solicola</taxon>
    </lineage>
</organism>
<dbReference type="KEGG" id="sgrg:L0C25_21185"/>
<gene>
    <name evidence="1" type="ORF">L0C25_21185</name>
</gene>
<proteinExistence type="predicted"/>
<dbReference type="Pfam" id="PF13416">
    <property type="entry name" value="SBP_bac_8"/>
    <property type="match status" value="1"/>
</dbReference>
<keyword evidence="2" id="KW-1185">Reference proteome</keyword>
<reference evidence="1" key="1">
    <citation type="submission" date="2022-01" db="EMBL/GenBank/DDBJ databases">
        <title>Nocardioidaceae gen. sp. A5X3R13.</title>
        <authorList>
            <person name="Lopez Marin M.A."/>
            <person name="Uhlik O."/>
        </authorList>
    </citation>
    <scope>NUCLEOTIDE SEQUENCE</scope>
    <source>
        <strain evidence="1">A5X3R13</strain>
    </source>
</reference>
<dbReference type="EMBL" id="CP094970">
    <property type="protein sequence ID" value="UYM05007.1"/>
    <property type="molecule type" value="Genomic_DNA"/>
</dbReference>
<dbReference type="InterPro" id="IPR050490">
    <property type="entry name" value="Bact_solute-bd_prot1"/>
</dbReference>
<evidence type="ECO:0000313" key="1">
    <source>
        <dbReference type="EMBL" id="UYM05007.1"/>
    </source>
</evidence>
<dbReference type="PANTHER" id="PTHR43649:SF12">
    <property type="entry name" value="DIACETYLCHITOBIOSE BINDING PROTEIN DASA"/>
    <property type="match status" value="1"/>
</dbReference>
<protein>
    <submittedName>
        <fullName evidence="1">Extracellular solute-binding protein</fullName>
    </submittedName>
</protein>
<dbReference type="PANTHER" id="PTHR43649">
    <property type="entry name" value="ARABINOSE-BINDING PROTEIN-RELATED"/>
    <property type="match status" value="1"/>
</dbReference>
<dbReference type="Proteomes" id="UP001164390">
    <property type="component" value="Chromosome"/>
</dbReference>
<dbReference type="InterPro" id="IPR006059">
    <property type="entry name" value="SBP"/>
</dbReference>
<dbReference type="AlphaFoldDB" id="A0AA46YK24"/>
<sequence length="340" mass="36408">MISPGDFLRYYNGGALEDLTSHLGDARDDFKPGLLDGRSVDGAVYGLPMEIEPLGLFYSEAAYEKARLSEGDVPRTWDQLLDVADKLTGNDRFGMLFETVPGYYQNFNWYPFQWMGGGAVVDGASSAFDSDATAAALELWQRAVDSGVAPRKPQGDGGSDGSANLGSGFVGMQQTGIWAVSSLELDYPKLPYGVAALPTPDGGEASTDMGGWAFVANAKGKDPSTAAKFVTWALGSTDKAGVERCRQWNTVVKTNLPARKSVEQVALQRGAFETEQLKTFVEDIAPTGESEPRYPPEVYQPVSDAIQACQLDGADPVEEAAKAADAIDTFLETYDGAPIL</sequence>
<dbReference type="SUPFAM" id="SSF53850">
    <property type="entry name" value="Periplasmic binding protein-like II"/>
    <property type="match status" value="1"/>
</dbReference>
<dbReference type="RefSeq" id="WP_271633771.1">
    <property type="nucleotide sequence ID" value="NZ_CP094970.1"/>
</dbReference>
<dbReference type="Gene3D" id="3.40.190.10">
    <property type="entry name" value="Periplasmic binding protein-like II"/>
    <property type="match status" value="2"/>
</dbReference>
<accession>A0AA46YK24</accession>
<evidence type="ECO:0000313" key="2">
    <source>
        <dbReference type="Proteomes" id="UP001164390"/>
    </source>
</evidence>
<name>A0AA46YK24_9ACTN</name>